<evidence type="ECO:0000313" key="2">
    <source>
        <dbReference type="Proteomes" id="UP001181247"/>
    </source>
</evidence>
<dbReference type="EMBL" id="JAWDEU010000002">
    <property type="protein sequence ID" value="MDU0244945.1"/>
    <property type="molecule type" value="Genomic_DNA"/>
</dbReference>
<accession>A0AAE4IDW0</accession>
<evidence type="ECO:0000313" key="1">
    <source>
        <dbReference type="EMBL" id="MDU0244945.1"/>
    </source>
</evidence>
<dbReference type="Proteomes" id="UP001181247">
    <property type="component" value="Unassembled WGS sequence"/>
</dbReference>
<dbReference type="RefSeq" id="WP_258979004.1">
    <property type="nucleotide sequence ID" value="NZ_CAXVJK010000006.1"/>
</dbReference>
<reference evidence="1" key="1">
    <citation type="submission" date="2023-10" db="EMBL/GenBank/DDBJ databases">
        <title>Genome of Potential pathogenic bacteria in Crohn's disease.</title>
        <authorList>
            <person name="Rodriguez-Palacios A."/>
        </authorList>
    </citation>
    <scope>NUCLEOTIDE SEQUENCE</scope>
    <source>
        <strain evidence="1">CavFT-hAR50</strain>
    </source>
</reference>
<organism evidence="1 2">
    <name type="scientific">Bacteroides uniformis</name>
    <dbReference type="NCBI Taxonomy" id="820"/>
    <lineage>
        <taxon>Bacteria</taxon>
        <taxon>Pseudomonadati</taxon>
        <taxon>Bacteroidota</taxon>
        <taxon>Bacteroidia</taxon>
        <taxon>Bacteroidales</taxon>
        <taxon>Bacteroidaceae</taxon>
        <taxon>Bacteroides</taxon>
    </lineage>
</organism>
<protein>
    <submittedName>
        <fullName evidence="1">Uncharacterized protein</fullName>
    </submittedName>
</protein>
<gene>
    <name evidence="1" type="ORF">RVH16_09500</name>
</gene>
<comment type="caution">
    <text evidence="1">The sequence shown here is derived from an EMBL/GenBank/DDBJ whole genome shotgun (WGS) entry which is preliminary data.</text>
</comment>
<proteinExistence type="predicted"/>
<dbReference type="AlphaFoldDB" id="A0AAE4IDW0"/>
<sequence>MTTDAVWNGGMGTLAYTWRDGKEKGEVCEMAQRATGKSKGRRN</sequence>
<name>A0AAE4IDW0_BACUN</name>